<dbReference type="PROSITE" id="PS51352">
    <property type="entry name" value="THIOREDOXIN_2"/>
    <property type="match status" value="1"/>
</dbReference>
<keyword evidence="2" id="KW-0964">Secreted</keyword>
<dbReference type="Gene3D" id="3.20.20.300">
    <property type="entry name" value="Glycoside hydrolase, family 3, N-terminal domain"/>
    <property type="match status" value="1"/>
</dbReference>
<evidence type="ECO:0000313" key="10">
    <source>
        <dbReference type="Proteomes" id="UP000095767"/>
    </source>
</evidence>
<dbReference type="CDD" id="cd02947">
    <property type="entry name" value="TRX_family"/>
    <property type="match status" value="1"/>
</dbReference>
<reference evidence="9 10" key="1">
    <citation type="submission" date="2016-09" db="EMBL/GenBank/DDBJ databases">
        <title>The draft genome of Dichanthelium oligosanthes: A C3 panicoid grass species.</title>
        <authorList>
            <person name="Studer A.J."/>
            <person name="Schnable J.C."/>
            <person name="Brutnell T.P."/>
        </authorList>
    </citation>
    <scope>NUCLEOTIDE SEQUENCE [LARGE SCALE GENOMIC DNA]</scope>
    <source>
        <strain evidence="10">cv. Kellogg 1175</strain>
        <tissue evidence="9">Leaf</tissue>
    </source>
</reference>
<dbReference type="AlphaFoldDB" id="A0A1E5WDF2"/>
<dbReference type="InterPro" id="IPR036249">
    <property type="entry name" value="Thioredoxin-like_sf"/>
</dbReference>
<keyword evidence="4" id="KW-0378">Hydrolase</keyword>
<dbReference type="PANTHER" id="PTHR42721">
    <property type="entry name" value="SUGAR HYDROLASE-RELATED"/>
    <property type="match status" value="1"/>
</dbReference>
<dbReference type="GO" id="GO:0005576">
    <property type="term" value="C:extracellular region"/>
    <property type="evidence" value="ECO:0007669"/>
    <property type="project" value="UniProtKB-SubCell"/>
</dbReference>
<dbReference type="InterPro" id="IPR013766">
    <property type="entry name" value="Thioredoxin_domain"/>
</dbReference>
<dbReference type="FunFam" id="3.20.20.300:FF:000004">
    <property type="entry name" value="probable beta-D-xylosidase 7"/>
    <property type="match status" value="1"/>
</dbReference>
<dbReference type="SUPFAM" id="SSF51445">
    <property type="entry name" value="(Trans)glycosidases"/>
    <property type="match status" value="1"/>
</dbReference>
<comment type="caution">
    <text evidence="9">The sequence shown here is derived from an EMBL/GenBank/DDBJ whole genome shotgun (WGS) entry which is preliminary data.</text>
</comment>
<dbReference type="InterPro" id="IPR001764">
    <property type="entry name" value="Glyco_hydro_3_N"/>
</dbReference>
<evidence type="ECO:0000256" key="7">
    <source>
        <dbReference type="SAM" id="SignalP"/>
    </source>
</evidence>
<accession>A0A1E5WDF2</accession>
<dbReference type="PANTHER" id="PTHR42721:SF1">
    <property type="entry name" value="BETA-D-XYLOSIDASE 6-RELATED"/>
    <property type="match status" value="1"/>
</dbReference>
<dbReference type="STRING" id="888268.A0A1E5WDF2"/>
<dbReference type="Pfam" id="PF01915">
    <property type="entry name" value="Glyco_hydro_3_C"/>
    <property type="match status" value="1"/>
</dbReference>
<dbReference type="InterPro" id="IPR036962">
    <property type="entry name" value="Glyco_hydro_3_N_sf"/>
</dbReference>
<feature type="domain" description="Thioredoxin" evidence="8">
    <location>
        <begin position="627"/>
        <end position="716"/>
    </location>
</feature>
<evidence type="ECO:0000256" key="6">
    <source>
        <dbReference type="ARBA" id="ARBA00023295"/>
    </source>
</evidence>
<evidence type="ECO:0000256" key="4">
    <source>
        <dbReference type="ARBA" id="ARBA00022801"/>
    </source>
</evidence>
<dbReference type="FunFam" id="3.40.50.1700:FF:000001">
    <property type="entry name" value="probable beta-D-xylosidase 2"/>
    <property type="match status" value="1"/>
</dbReference>
<keyword evidence="10" id="KW-1185">Reference proteome</keyword>
<dbReference type="EMBL" id="LWDX02012046">
    <property type="protein sequence ID" value="OEL35446.1"/>
    <property type="molecule type" value="Genomic_DNA"/>
</dbReference>
<feature type="signal peptide" evidence="7">
    <location>
        <begin position="1"/>
        <end position="21"/>
    </location>
</feature>
<sequence length="716" mass="78143">MLLALLCLLTFAGAAAPAVAAAPNARPCSAPYSATAYPFCDATLSIPTRARALVSLLTLDEKIAQLSNTAGGAPRLGVPPYQWWSESLHGLADNGPGVNFSSGPVRAATAFPQVILSTAAFNRSLWRAVAEAIAEEALGMHGAGQAGLTYWAPNINIFRDPRWGRGQETSGEDPAVAAAYSVEYVKGFQGEYGEEGRIRLSACCKHYTAYDMEKWEGFSRYTFNAKVNAQDLEDTYQPPFKTCIQEARASCLMCSYNQVNGVPMCARKDLLQKTRDEWGFQGYITSDCDAVAIIHENQTYTASDEDSIAIVLKAGMDLNCGSFLVRHTKSAIEKGKIQEQDIDRALYNLFSVQMRLGLFDKPNENQLGPNNVCTKGHRELAAEAVRQGAVLLKNDNSFLPLKRTEVRHVAIIGPSANDAYAMGGDYTGVPCNPTTFLKGMQAYVTQTTFAAGCKDVSCNSTDLFAEAIEAAKRADIVVVVAGLNLTEEREDFDRVSLLLPGKQMGLIHTIASVTKKPLVLVLLGGGPVDVSFAKHDSRIPSILWLGYPGEVGGQVLPEILFGEYNPGGKLAMTWYPESFTAIPMTDMNMRADPSRGYPGRTYRFYTGDVVYGFGYGLSYSKYSYSILSAPKKISVSHLSVPDVTKSTCQSLVMESELPVLVEFWAPWCGPWKMIDPIVGKLSKDYEGKLKCYKLNRDENPDTASQYRVWSIPGSPP</sequence>
<feature type="chain" id="PRO_5009189170" evidence="7">
    <location>
        <begin position="22"/>
        <end position="716"/>
    </location>
</feature>
<dbReference type="GO" id="GO:0031222">
    <property type="term" value="P:arabinan catabolic process"/>
    <property type="evidence" value="ECO:0007669"/>
    <property type="project" value="TreeGrafter"/>
</dbReference>
<name>A0A1E5WDF2_9POAL</name>
<evidence type="ECO:0000256" key="1">
    <source>
        <dbReference type="ARBA" id="ARBA00004613"/>
    </source>
</evidence>
<dbReference type="InterPro" id="IPR044993">
    <property type="entry name" value="BXL"/>
</dbReference>
<evidence type="ECO:0000313" key="9">
    <source>
        <dbReference type="EMBL" id="OEL35446.1"/>
    </source>
</evidence>
<dbReference type="Gene3D" id="3.40.50.1700">
    <property type="entry name" value="Glycoside hydrolase family 3 C-terminal domain"/>
    <property type="match status" value="1"/>
</dbReference>
<dbReference type="SUPFAM" id="SSF52279">
    <property type="entry name" value="Beta-D-glucan exohydrolase, C-terminal domain"/>
    <property type="match status" value="1"/>
</dbReference>
<dbReference type="Proteomes" id="UP000095767">
    <property type="component" value="Unassembled WGS sequence"/>
</dbReference>
<dbReference type="InterPro" id="IPR002772">
    <property type="entry name" value="Glyco_hydro_3_C"/>
</dbReference>
<gene>
    <name evidence="9" type="ORF">BAE44_0003536</name>
</gene>
<evidence type="ECO:0000256" key="2">
    <source>
        <dbReference type="ARBA" id="ARBA00022525"/>
    </source>
</evidence>
<keyword evidence="6" id="KW-0326">Glycosidase</keyword>
<keyword evidence="3 7" id="KW-0732">Signal</keyword>
<keyword evidence="5" id="KW-0325">Glycoprotein</keyword>
<dbReference type="SUPFAM" id="SSF52833">
    <property type="entry name" value="Thioredoxin-like"/>
    <property type="match status" value="1"/>
</dbReference>
<organism evidence="9 10">
    <name type="scientific">Dichanthelium oligosanthes</name>
    <dbReference type="NCBI Taxonomy" id="888268"/>
    <lineage>
        <taxon>Eukaryota</taxon>
        <taxon>Viridiplantae</taxon>
        <taxon>Streptophyta</taxon>
        <taxon>Embryophyta</taxon>
        <taxon>Tracheophyta</taxon>
        <taxon>Spermatophyta</taxon>
        <taxon>Magnoliopsida</taxon>
        <taxon>Liliopsida</taxon>
        <taxon>Poales</taxon>
        <taxon>Poaceae</taxon>
        <taxon>PACMAD clade</taxon>
        <taxon>Panicoideae</taxon>
        <taxon>Panicodae</taxon>
        <taxon>Paniceae</taxon>
        <taxon>Dichantheliinae</taxon>
        <taxon>Dichanthelium</taxon>
    </lineage>
</organism>
<dbReference type="InterPro" id="IPR017853">
    <property type="entry name" value="GH"/>
</dbReference>
<proteinExistence type="predicted"/>
<evidence type="ECO:0000256" key="5">
    <source>
        <dbReference type="ARBA" id="ARBA00023180"/>
    </source>
</evidence>
<evidence type="ECO:0000259" key="8">
    <source>
        <dbReference type="PROSITE" id="PS51352"/>
    </source>
</evidence>
<dbReference type="GO" id="GO:0045493">
    <property type="term" value="P:xylan catabolic process"/>
    <property type="evidence" value="ECO:0007669"/>
    <property type="project" value="InterPro"/>
</dbReference>
<dbReference type="GO" id="GO:0009044">
    <property type="term" value="F:xylan 1,4-beta-xylosidase activity"/>
    <property type="evidence" value="ECO:0007669"/>
    <property type="project" value="InterPro"/>
</dbReference>
<protein>
    <submittedName>
        <fullName evidence="9">Putative beta-D-xylosidase 6</fullName>
    </submittedName>
</protein>
<dbReference type="Pfam" id="PF00085">
    <property type="entry name" value="Thioredoxin"/>
    <property type="match status" value="1"/>
</dbReference>
<dbReference type="Gene3D" id="3.40.30.10">
    <property type="entry name" value="Glutaredoxin"/>
    <property type="match status" value="1"/>
</dbReference>
<dbReference type="PRINTS" id="PR00133">
    <property type="entry name" value="GLHYDRLASE3"/>
</dbReference>
<dbReference type="InterPro" id="IPR036881">
    <property type="entry name" value="Glyco_hydro_3_C_sf"/>
</dbReference>
<dbReference type="Pfam" id="PF00933">
    <property type="entry name" value="Glyco_hydro_3"/>
    <property type="match status" value="1"/>
</dbReference>
<evidence type="ECO:0000256" key="3">
    <source>
        <dbReference type="ARBA" id="ARBA00022729"/>
    </source>
</evidence>
<dbReference type="GO" id="GO:0046556">
    <property type="term" value="F:alpha-L-arabinofuranosidase activity"/>
    <property type="evidence" value="ECO:0007669"/>
    <property type="project" value="TreeGrafter"/>
</dbReference>
<comment type="subcellular location">
    <subcellularLocation>
        <location evidence="1">Secreted</location>
    </subcellularLocation>
</comment>
<dbReference type="OrthoDB" id="47059at2759"/>